<gene>
    <name evidence="1" type="ORF">RND81_09G110300</name>
</gene>
<dbReference type="EMBL" id="JBDFQZ010000009">
    <property type="protein sequence ID" value="KAK9690191.1"/>
    <property type="molecule type" value="Genomic_DNA"/>
</dbReference>
<dbReference type="Proteomes" id="UP001443914">
    <property type="component" value="Unassembled WGS sequence"/>
</dbReference>
<organism evidence="1 2">
    <name type="scientific">Saponaria officinalis</name>
    <name type="common">Common soapwort</name>
    <name type="synonym">Lychnis saponaria</name>
    <dbReference type="NCBI Taxonomy" id="3572"/>
    <lineage>
        <taxon>Eukaryota</taxon>
        <taxon>Viridiplantae</taxon>
        <taxon>Streptophyta</taxon>
        <taxon>Embryophyta</taxon>
        <taxon>Tracheophyta</taxon>
        <taxon>Spermatophyta</taxon>
        <taxon>Magnoliopsida</taxon>
        <taxon>eudicotyledons</taxon>
        <taxon>Gunneridae</taxon>
        <taxon>Pentapetalae</taxon>
        <taxon>Caryophyllales</taxon>
        <taxon>Caryophyllaceae</taxon>
        <taxon>Caryophylleae</taxon>
        <taxon>Saponaria</taxon>
    </lineage>
</organism>
<comment type="caution">
    <text evidence="1">The sequence shown here is derived from an EMBL/GenBank/DDBJ whole genome shotgun (WGS) entry which is preliminary data.</text>
</comment>
<name>A0AAW1IK78_SAPOF</name>
<dbReference type="PANTHER" id="PTHR36482">
    <property type="entry name" value="OSJNBA0024J22.15 PROTEIN"/>
    <property type="match status" value="1"/>
</dbReference>
<dbReference type="AlphaFoldDB" id="A0AAW1IK78"/>
<protein>
    <submittedName>
        <fullName evidence="1">Uncharacterized protein</fullName>
    </submittedName>
</protein>
<keyword evidence="2" id="KW-1185">Reference proteome</keyword>
<proteinExistence type="predicted"/>
<evidence type="ECO:0000313" key="2">
    <source>
        <dbReference type="Proteomes" id="UP001443914"/>
    </source>
</evidence>
<evidence type="ECO:0000313" key="1">
    <source>
        <dbReference type="EMBL" id="KAK9690191.1"/>
    </source>
</evidence>
<reference evidence="1" key="1">
    <citation type="submission" date="2024-03" db="EMBL/GenBank/DDBJ databases">
        <title>WGS assembly of Saponaria officinalis var. Norfolk2.</title>
        <authorList>
            <person name="Jenkins J."/>
            <person name="Shu S."/>
            <person name="Grimwood J."/>
            <person name="Barry K."/>
            <person name="Goodstein D."/>
            <person name="Schmutz J."/>
            <person name="Leebens-Mack J."/>
            <person name="Osbourn A."/>
        </authorList>
    </citation>
    <scope>NUCLEOTIDE SEQUENCE [LARGE SCALE GENOMIC DNA]</scope>
    <source>
        <strain evidence="1">JIC</strain>
    </source>
</reference>
<accession>A0AAW1IK78</accession>
<dbReference type="InterPro" id="IPR053085">
    <property type="entry name" value="Jasmonate-induced_protein"/>
</dbReference>
<dbReference type="PANTHER" id="PTHR36482:SF6">
    <property type="entry name" value="JASMONATE-INDUCED PROTEIN HOMOLOG"/>
    <property type="match status" value="1"/>
</dbReference>
<sequence length="183" mass="20289">MLAKDSMGDVRSEARAIFEKLIKDSDSDVAEANTGNSDDVTITNGELSNYIKDNNRDLYKMFEHHCAGNSNETSLIPLIVKHYPNQRVARFKHSGPNPEGSVAGVVYADGHDSSARKWLLAFDTSRRKIYVEAGSMGLVDWDEIKVKLDQSGSRSEYTDPIFGGVTEGVISDRGNRVIVLFFL</sequence>